<feature type="compositionally biased region" description="Basic and acidic residues" evidence="1">
    <location>
        <begin position="66"/>
        <end position="82"/>
    </location>
</feature>
<evidence type="ECO:0000256" key="1">
    <source>
        <dbReference type="SAM" id="MobiDB-lite"/>
    </source>
</evidence>
<protein>
    <submittedName>
        <fullName evidence="2">Uncharacterized protein</fullName>
    </submittedName>
</protein>
<feature type="compositionally biased region" description="Basic residues" evidence="1">
    <location>
        <begin position="44"/>
        <end position="65"/>
    </location>
</feature>
<feature type="non-terminal residue" evidence="2">
    <location>
        <position position="116"/>
    </location>
</feature>
<gene>
    <name evidence="2" type="ORF">AVDCRST_MAG49-2920</name>
</gene>
<organism evidence="2">
    <name type="scientific">uncultured Thermomicrobiales bacterium</name>
    <dbReference type="NCBI Taxonomy" id="1645740"/>
    <lineage>
        <taxon>Bacteria</taxon>
        <taxon>Pseudomonadati</taxon>
        <taxon>Thermomicrobiota</taxon>
        <taxon>Thermomicrobia</taxon>
        <taxon>Thermomicrobiales</taxon>
        <taxon>environmental samples</taxon>
    </lineage>
</organism>
<evidence type="ECO:0000313" key="2">
    <source>
        <dbReference type="EMBL" id="CAA9555918.1"/>
    </source>
</evidence>
<feature type="non-terminal residue" evidence="2">
    <location>
        <position position="1"/>
    </location>
</feature>
<sequence>ARRSHPDHPHARRRRLTPRACAPAAIRNRRRPALRHAAPLLHRGSGRRPGRGSHRGRRPAGPHRRRDSDPGSRGEERDDRAGPGHVPSVPRCPPPGTARPEAGPGRGESWRTAGTL</sequence>
<dbReference type="EMBL" id="CADCWG010000146">
    <property type="protein sequence ID" value="CAA9555918.1"/>
    <property type="molecule type" value="Genomic_DNA"/>
</dbReference>
<proteinExistence type="predicted"/>
<dbReference type="AlphaFoldDB" id="A0A6J4UP67"/>
<name>A0A6J4UP67_9BACT</name>
<accession>A0A6J4UP67</accession>
<reference evidence="2" key="1">
    <citation type="submission" date="2020-02" db="EMBL/GenBank/DDBJ databases">
        <authorList>
            <person name="Meier V. D."/>
        </authorList>
    </citation>
    <scope>NUCLEOTIDE SEQUENCE</scope>
    <source>
        <strain evidence="2">AVDCRST_MAG49</strain>
    </source>
</reference>
<feature type="region of interest" description="Disordered" evidence="1">
    <location>
        <begin position="1"/>
        <end position="116"/>
    </location>
</feature>